<accession>A0ABQ4MS80</accession>
<evidence type="ECO:0000313" key="3">
    <source>
        <dbReference type="EMBL" id="GIP58849.1"/>
    </source>
</evidence>
<keyword evidence="4" id="KW-1185">Reference proteome</keyword>
<evidence type="ECO:0000259" key="2">
    <source>
        <dbReference type="Pfam" id="PF00561"/>
    </source>
</evidence>
<dbReference type="EMBL" id="BOSM01000004">
    <property type="protein sequence ID" value="GIP58849.1"/>
    <property type="molecule type" value="Genomic_DNA"/>
</dbReference>
<dbReference type="InterPro" id="IPR050266">
    <property type="entry name" value="AB_hydrolase_sf"/>
</dbReference>
<dbReference type="RefSeq" id="WP_213591355.1">
    <property type="nucleotide sequence ID" value="NZ_BOSM01000004.1"/>
</dbReference>
<reference evidence="3 4" key="1">
    <citation type="submission" date="2021-03" db="EMBL/GenBank/DDBJ databases">
        <title>Antimicrobial resistance genes in bacteria isolated from Japanese honey, and their potential for conferring macrolide and lincosamide resistance in the American foulbrood pathogen Paenibacillus larvae.</title>
        <authorList>
            <person name="Okamoto M."/>
            <person name="Kumagai M."/>
            <person name="Kanamori H."/>
            <person name="Takamatsu D."/>
        </authorList>
    </citation>
    <scope>NUCLEOTIDE SEQUENCE [LARGE SCALE GENOMIC DNA]</scope>
    <source>
        <strain evidence="3 4">J15TS10</strain>
    </source>
</reference>
<dbReference type="Gene3D" id="3.40.50.1820">
    <property type="entry name" value="alpha/beta hydrolase"/>
    <property type="match status" value="1"/>
</dbReference>
<evidence type="ECO:0000256" key="1">
    <source>
        <dbReference type="ARBA" id="ARBA00022801"/>
    </source>
</evidence>
<evidence type="ECO:0000313" key="4">
    <source>
        <dbReference type="Proteomes" id="UP000681290"/>
    </source>
</evidence>
<proteinExistence type="predicted"/>
<dbReference type="SUPFAM" id="SSF53474">
    <property type="entry name" value="alpha/beta-Hydrolases"/>
    <property type="match status" value="1"/>
</dbReference>
<sequence>MVKVYKSKRAEQQVLQSYQSILEMWPVEFQEQRIPTKYGITHCIISGTPDRPPLLLFHGVGDNSAVMWALNIEELSRHFYCIAVDTLGGPGKSRPNEYFTRSSFDQVDWINQIIDYFQYERVHLAGVSNGAYMAYNYTVTHSHRVYRTVCMEGGMVTKPFKTMVRTLLMMFPEICIPTHHNLLRILKKLSSPHSRVFTQYPWLGDHLALLMKSHNQQAMFVHKVEKYNREEGDIAGNKLYFLVAEHRIELQRDFLRILDEGKFTYKVIPDAGHGINHEQPERVNAEIVSFLLEESRRMKGADPSAIQPGTQP</sequence>
<dbReference type="InterPro" id="IPR029058">
    <property type="entry name" value="AB_hydrolase_fold"/>
</dbReference>
<name>A0ABQ4MS80_9BACL</name>
<dbReference type="Proteomes" id="UP000681290">
    <property type="component" value="Unassembled WGS sequence"/>
</dbReference>
<keyword evidence="1" id="KW-0378">Hydrolase</keyword>
<gene>
    <name evidence="3" type="ORF">J15TS10_26630</name>
</gene>
<comment type="caution">
    <text evidence="3">The sequence shown here is derived from an EMBL/GenBank/DDBJ whole genome shotgun (WGS) entry which is preliminary data.</text>
</comment>
<feature type="domain" description="AB hydrolase-1" evidence="2">
    <location>
        <begin position="52"/>
        <end position="157"/>
    </location>
</feature>
<organism evidence="3 4">
    <name type="scientific">Paenibacillus woosongensis</name>
    <dbReference type="NCBI Taxonomy" id="307580"/>
    <lineage>
        <taxon>Bacteria</taxon>
        <taxon>Bacillati</taxon>
        <taxon>Bacillota</taxon>
        <taxon>Bacilli</taxon>
        <taxon>Bacillales</taxon>
        <taxon>Paenibacillaceae</taxon>
        <taxon>Paenibacillus</taxon>
    </lineage>
</organism>
<dbReference type="Pfam" id="PF00561">
    <property type="entry name" value="Abhydrolase_1"/>
    <property type="match status" value="1"/>
</dbReference>
<dbReference type="PANTHER" id="PTHR43798">
    <property type="entry name" value="MONOACYLGLYCEROL LIPASE"/>
    <property type="match status" value="1"/>
</dbReference>
<dbReference type="InterPro" id="IPR000073">
    <property type="entry name" value="AB_hydrolase_1"/>
</dbReference>
<protein>
    <recommendedName>
        <fullName evidence="2">AB hydrolase-1 domain-containing protein</fullName>
    </recommendedName>
</protein>
<dbReference type="PANTHER" id="PTHR43798:SF31">
    <property type="entry name" value="AB HYDROLASE SUPERFAMILY PROTEIN YCLE"/>
    <property type="match status" value="1"/>
</dbReference>